<keyword evidence="2" id="KW-1133">Transmembrane helix</keyword>
<dbReference type="RefSeq" id="WP_328954320.1">
    <property type="nucleotide sequence ID" value="NZ_CP108110.1"/>
</dbReference>
<keyword evidence="4" id="KW-1185">Reference proteome</keyword>
<protein>
    <submittedName>
        <fullName evidence="3">Uncharacterized protein</fullName>
    </submittedName>
</protein>
<evidence type="ECO:0000313" key="4">
    <source>
        <dbReference type="Proteomes" id="UP001432222"/>
    </source>
</evidence>
<feature type="region of interest" description="Disordered" evidence="1">
    <location>
        <begin position="158"/>
        <end position="198"/>
    </location>
</feature>
<organism evidence="3 4">
    <name type="scientific">Kitasatospora purpeofusca</name>
    <dbReference type="NCBI Taxonomy" id="67352"/>
    <lineage>
        <taxon>Bacteria</taxon>
        <taxon>Bacillati</taxon>
        <taxon>Actinomycetota</taxon>
        <taxon>Actinomycetes</taxon>
        <taxon>Kitasatosporales</taxon>
        <taxon>Streptomycetaceae</taxon>
        <taxon>Kitasatospora</taxon>
    </lineage>
</organism>
<feature type="transmembrane region" description="Helical" evidence="2">
    <location>
        <begin position="129"/>
        <end position="151"/>
    </location>
</feature>
<gene>
    <name evidence="3" type="ORF">OHA16_10040</name>
</gene>
<keyword evidence="2" id="KW-0812">Transmembrane</keyword>
<name>A0ABZ1TWG9_9ACTN</name>
<feature type="region of interest" description="Disordered" evidence="1">
    <location>
        <begin position="1"/>
        <end position="28"/>
    </location>
</feature>
<dbReference type="Proteomes" id="UP001432222">
    <property type="component" value="Chromosome"/>
</dbReference>
<evidence type="ECO:0000256" key="2">
    <source>
        <dbReference type="SAM" id="Phobius"/>
    </source>
</evidence>
<dbReference type="EMBL" id="CP108110">
    <property type="protein sequence ID" value="WUQ83287.1"/>
    <property type="molecule type" value="Genomic_DNA"/>
</dbReference>
<feature type="transmembrane region" description="Helical" evidence="2">
    <location>
        <begin position="36"/>
        <end position="60"/>
    </location>
</feature>
<keyword evidence="2" id="KW-0472">Membrane</keyword>
<accession>A0ABZ1TWG9</accession>
<feature type="compositionally biased region" description="Low complexity" evidence="1">
    <location>
        <begin position="8"/>
        <end position="28"/>
    </location>
</feature>
<evidence type="ECO:0000313" key="3">
    <source>
        <dbReference type="EMBL" id="WUQ83287.1"/>
    </source>
</evidence>
<feature type="transmembrane region" description="Helical" evidence="2">
    <location>
        <begin position="72"/>
        <end position="91"/>
    </location>
</feature>
<evidence type="ECO:0000256" key="1">
    <source>
        <dbReference type="SAM" id="MobiDB-lite"/>
    </source>
</evidence>
<reference evidence="3" key="1">
    <citation type="submission" date="2022-10" db="EMBL/GenBank/DDBJ databases">
        <title>The complete genomes of actinobacterial strains from the NBC collection.</title>
        <authorList>
            <person name="Joergensen T.S."/>
            <person name="Alvarez Arevalo M."/>
            <person name="Sterndorff E.B."/>
            <person name="Faurdal D."/>
            <person name="Vuksanovic O."/>
            <person name="Mourched A.-S."/>
            <person name="Charusanti P."/>
            <person name="Shaw S."/>
            <person name="Blin K."/>
            <person name="Weber T."/>
        </authorList>
    </citation>
    <scope>NUCLEOTIDE SEQUENCE</scope>
    <source>
        <strain evidence="3">NBC_00222</strain>
    </source>
</reference>
<proteinExistence type="predicted"/>
<sequence>MSSPPVARTPRLPSLPRASPSAPAQAVPPGARLPRLLLRATATASAVLGLAQTVLAGSFLNGHYEALRAHELAAMALGGLLLAQLPVAALVRRGGGAGGARGPWWPLGATVLLLAASGAQMGTGYERAVGVHVTLGVLLVSGLLFGLVGAWRPVPALSPSSTPDVDPLAESESGTGDSGSGRLPRPTGAGADAVEVAP</sequence>